<feature type="compositionally biased region" description="Polar residues" evidence="1">
    <location>
        <begin position="33"/>
        <end position="67"/>
    </location>
</feature>
<evidence type="ECO:0000313" key="3">
    <source>
        <dbReference type="Proteomes" id="UP000232722"/>
    </source>
</evidence>
<feature type="region of interest" description="Disordered" evidence="1">
    <location>
        <begin position="1"/>
        <end position="118"/>
    </location>
</feature>
<name>A0A2N0NFW1_9GLOM</name>
<evidence type="ECO:0000256" key="1">
    <source>
        <dbReference type="SAM" id="MobiDB-lite"/>
    </source>
</evidence>
<gene>
    <name evidence="2" type="ORF">RhiirA5_441183</name>
</gene>
<dbReference type="AlphaFoldDB" id="A0A2N0NFW1"/>
<sequence>MSGNYAKRGRGSYNPNSRKAVRHDKKHTKDSDNSSSDGENTIQQKHGPSSSSQQNISGENTLTSSLKKSAAPSVPSHIASPSNVDASMHAPSNKDKQQPPNTSPDLETNGAPSGDRNL</sequence>
<organism evidence="2 3">
    <name type="scientific">Rhizophagus irregularis</name>
    <dbReference type="NCBI Taxonomy" id="588596"/>
    <lineage>
        <taxon>Eukaryota</taxon>
        <taxon>Fungi</taxon>
        <taxon>Fungi incertae sedis</taxon>
        <taxon>Mucoromycota</taxon>
        <taxon>Glomeromycotina</taxon>
        <taxon>Glomeromycetes</taxon>
        <taxon>Glomerales</taxon>
        <taxon>Glomeraceae</taxon>
        <taxon>Rhizophagus</taxon>
    </lineage>
</organism>
<dbReference type="EMBL" id="LLXJ01007951">
    <property type="protein sequence ID" value="PKB93476.1"/>
    <property type="molecule type" value="Genomic_DNA"/>
</dbReference>
<reference evidence="2 3" key="1">
    <citation type="submission" date="2016-04" db="EMBL/GenBank/DDBJ databases">
        <title>Genome analyses suggest a sexual origin of heterokaryosis in a supposedly ancient asexual fungus.</title>
        <authorList>
            <person name="Ropars J."/>
            <person name="Sedzielewska K."/>
            <person name="Noel J."/>
            <person name="Charron P."/>
            <person name="Farinelli L."/>
            <person name="Marton T."/>
            <person name="Kruger M."/>
            <person name="Pelin A."/>
            <person name="Brachmann A."/>
            <person name="Corradi N."/>
        </authorList>
    </citation>
    <scope>NUCLEOTIDE SEQUENCE [LARGE SCALE GENOMIC DNA]</scope>
    <source>
        <strain evidence="2 3">A5</strain>
    </source>
</reference>
<proteinExistence type="predicted"/>
<comment type="caution">
    <text evidence="2">The sequence shown here is derived from an EMBL/GenBank/DDBJ whole genome shotgun (WGS) entry which is preliminary data.</text>
</comment>
<dbReference type="Proteomes" id="UP000232722">
    <property type="component" value="Unassembled WGS sequence"/>
</dbReference>
<reference evidence="2 3" key="2">
    <citation type="submission" date="2017-09" db="EMBL/GenBank/DDBJ databases">
        <title>Extensive intraspecific genome diversity in a model arbuscular mycorrhizal fungus.</title>
        <authorList>
            <person name="Chen E.C."/>
            <person name="Morin E."/>
            <person name="Beaudet D."/>
            <person name="Noel J."/>
            <person name="Ndikumana S."/>
            <person name="Charron P."/>
            <person name="St-Onge C."/>
            <person name="Giorgi J."/>
            <person name="Grigoriev I.V."/>
            <person name="Roux C."/>
            <person name="Martin F.M."/>
            <person name="Corradi N."/>
        </authorList>
    </citation>
    <scope>NUCLEOTIDE SEQUENCE [LARGE SCALE GENOMIC DNA]</scope>
    <source>
        <strain evidence="2 3">A5</strain>
    </source>
</reference>
<accession>A0A2N0NFW1</accession>
<evidence type="ECO:0000313" key="2">
    <source>
        <dbReference type="EMBL" id="PKB93476.1"/>
    </source>
</evidence>
<protein>
    <submittedName>
        <fullName evidence="2">Uncharacterized protein</fullName>
    </submittedName>
</protein>